<comment type="caution">
    <text evidence="1">The sequence shown here is derived from an EMBL/GenBank/DDBJ whole genome shotgun (WGS) entry which is preliminary data.</text>
</comment>
<evidence type="ECO:0000313" key="1">
    <source>
        <dbReference type="EMBL" id="MTV64371.1"/>
    </source>
</evidence>
<sequence length="87" mass="9528">MAAVGLVARLWCPEDRATREAILDGTAAHPSDAAFRWLRSLGSETRSTLEALAIHRAARLRDAFFALVDASEDPSEADLLALIHERD</sequence>
<dbReference type="EMBL" id="WNHJ01000647">
    <property type="protein sequence ID" value="MTV64371.1"/>
    <property type="molecule type" value="Genomic_DNA"/>
</dbReference>
<gene>
    <name evidence="1" type="ORF">GM539_13630</name>
</gene>
<dbReference type="AlphaFoldDB" id="A0A6G2D6C8"/>
<reference evidence="1 2" key="1">
    <citation type="submission" date="2019-11" db="EMBL/GenBank/DDBJ databases">
        <title>Growth characteristics of pneumococcus vary with the chemical composition of the capsule and with environmental conditions.</title>
        <authorList>
            <person name="Tothpal A."/>
            <person name="Desobry K."/>
            <person name="Joshi S."/>
            <person name="Wyllie A.L."/>
            <person name="Weinberger D.M."/>
        </authorList>
    </citation>
    <scope>NUCLEOTIDE SEQUENCE [LARGE SCALE GENOMIC DNA]</scope>
    <source>
        <strain evidence="2">pnumococcus22F</strain>
    </source>
</reference>
<feature type="non-terminal residue" evidence="1">
    <location>
        <position position="87"/>
    </location>
</feature>
<accession>A0A6G2D6C8</accession>
<protein>
    <submittedName>
        <fullName evidence="1">Uncharacterized protein</fullName>
    </submittedName>
</protein>
<dbReference type="RefSeq" id="WP_155458762.1">
    <property type="nucleotide sequence ID" value="NZ_WNHJ01000647.1"/>
</dbReference>
<proteinExistence type="predicted"/>
<name>A0A6G2D6C8_STREE</name>
<dbReference type="Proteomes" id="UP000474228">
    <property type="component" value="Unassembled WGS sequence"/>
</dbReference>
<evidence type="ECO:0000313" key="2">
    <source>
        <dbReference type="Proteomes" id="UP000474228"/>
    </source>
</evidence>
<organism evidence="1 2">
    <name type="scientific">Streptococcus pneumoniae</name>
    <dbReference type="NCBI Taxonomy" id="1313"/>
    <lineage>
        <taxon>Bacteria</taxon>
        <taxon>Bacillati</taxon>
        <taxon>Bacillota</taxon>
        <taxon>Bacilli</taxon>
        <taxon>Lactobacillales</taxon>
        <taxon>Streptococcaceae</taxon>
        <taxon>Streptococcus</taxon>
    </lineage>
</organism>